<name>A0A9P5UUF8_9FUNG</name>
<gene>
    <name evidence="2" type="ORF">BG015_006545</name>
</gene>
<dbReference type="InterPro" id="IPR043519">
    <property type="entry name" value="NT_sf"/>
</dbReference>
<dbReference type="SUPFAM" id="SSF81301">
    <property type="entry name" value="Nucleotidyltransferase"/>
    <property type="match status" value="1"/>
</dbReference>
<feature type="non-terminal residue" evidence="2">
    <location>
        <position position="100"/>
    </location>
</feature>
<dbReference type="PANTHER" id="PTHR12271:SF40">
    <property type="entry name" value="POLY(A) RNA POLYMERASE GLD2"/>
    <property type="match status" value="1"/>
</dbReference>
<dbReference type="GO" id="GO:0016779">
    <property type="term" value="F:nucleotidyltransferase activity"/>
    <property type="evidence" value="ECO:0007669"/>
    <property type="project" value="UniProtKB-ARBA"/>
</dbReference>
<reference evidence="2" key="1">
    <citation type="journal article" date="2020" name="Fungal Divers.">
        <title>Resolving the Mortierellaceae phylogeny through synthesis of multi-gene phylogenetics and phylogenomics.</title>
        <authorList>
            <person name="Vandepol N."/>
            <person name="Liber J."/>
            <person name="Desiro A."/>
            <person name="Na H."/>
            <person name="Kennedy M."/>
            <person name="Barry K."/>
            <person name="Grigoriev I.V."/>
            <person name="Miller A.N."/>
            <person name="O'Donnell K."/>
            <person name="Stajich J.E."/>
            <person name="Bonito G."/>
        </authorList>
    </citation>
    <scope>NUCLEOTIDE SEQUENCE</scope>
    <source>
        <strain evidence="2">NRRL 6426</strain>
    </source>
</reference>
<dbReference type="Gene3D" id="3.30.460.10">
    <property type="entry name" value="Beta Polymerase, domain 2"/>
    <property type="match status" value="1"/>
</dbReference>
<accession>A0A9P5UUF8</accession>
<dbReference type="AlphaFoldDB" id="A0A9P5UUF8"/>
<organism evidence="2 3">
    <name type="scientific">Linnemannia schmuckeri</name>
    <dbReference type="NCBI Taxonomy" id="64567"/>
    <lineage>
        <taxon>Eukaryota</taxon>
        <taxon>Fungi</taxon>
        <taxon>Fungi incertae sedis</taxon>
        <taxon>Mucoromycota</taxon>
        <taxon>Mortierellomycotina</taxon>
        <taxon>Mortierellomycetes</taxon>
        <taxon>Mortierellales</taxon>
        <taxon>Mortierellaceae</taxon>
        <taxon>Linnemannia</taxon>
    </lineage>
</organism>
<keyword evidence="3" id="KW-1185">Reference proteome</keyword>
<protein>
    <recommendedName>
        <fullName evidence="1">Poly(A) RNA polymerase mitochondrial-like central palm domain-containing protein</fullName>
    </recommendedName>
</protein>
<dbReference type="InterPro" id="IPR054708">
    <property type="entry name" value="MTPAP-like_central"/>
</dbReference>
<feature type="domain" description="Poly(A) RNA polymerase mitochondrial-like central palm" evidence="1">
    <location>
        <begin position="12"/>
        <end position="95"/>
    </location>
</feature>
<dbReference type="PANTHER" id="PTHR12271">
    <property type="entry name" value="POLY A POLYMERASE CID PAP -RELATED"/>
    <property type="match status" value="1"/>
</dbReference>
<dbReference type="GO" id="GO:0010605">
    <property type="term" value="P:negative regulation of macromolecule metabolic process"/>
    <property type="evidence" value="ECO:0007669"/>
    <property type="project" value="UniProtKB-ARBA"/>
</dbReference>
<comment type="caution">
    <text evidence="2">The sequence shown here is derived from an EMBL/GenBank/DDBJ whole genome shotgun (WGS) entry which is preliminary data.</text>
</comment>
<proteinExistence type="predicted"/>
<evidence type="ECO:0000313" key="2">
    <source>
        <dbReference type="EMBL" id="KAF9118701.1"/>
    </source>
</evidence>
<dbReference type="GO" id="GO:0031123">
    <property type="term" value="P:RNA 3'-end processing"/>
    <property type="evidence" value="ECO:0007669"/>
    <property type="project" value="TreeGrafter"/>
</dbReference>
<dbReference type="CDD" id="cd05402">
    <property type="entry name" value="NT_PAP_TUTase"/>
    <property type="match status" value="1"/>
</dbReference>
<dbReference type="EMBL" id="JAAAUQ010003144">
    <property type="protein sequence ID" value="KAF9118701.1"/>
    <property type="molecule type" value="Genomic_DNA"/>
</dbReference>
<evidence type="ECO:0000313" key="3">
    <source>
        <dbReference type="Proteomes" id="UP000748756"/>
    </source>
</evidence>
<sequence length="100" mass="11043">MSTRINNRDVGTLRQIIQENLQRYTDAPIITVHLIGSFESGLSTNNSDADFTVFNFAQPYLGGTPIEELAKALRWAGCQSVMTIASARVPIVKFVAWGIQ</sequence>
<evidence type="ECO:0000259" key="1">
    <source>
        <dbReference type="Pfam" id="PF22600"/>
    </source>
</evidence>
<dbReference type="Pfam" id="PF22600">
    <property type="entry name" value="MTPAP-like_central"/>
    <property type="match status" value="1"/>
</dbReference>
<dbReference type="OrthoDB" id="2274644at2759"/>
<dbReference type="Proteomes" id="UP000748756">
    <property type="component" value="Unassembled WGS sequence"/>
</dbReference>